<reference evidence="2" key="1">
    <citation type="submission" date="2018-01" db="EMBL/GenBank/DDBJ databases">
        <title>Pseudomonas phages infecting Pseudomonas sp. isolated from Prunus avium.</title>
        <authorList>
            <person name="Colberg O."/>
            <person name="Carstens A.B."/>
            <person name="Kot W."/>
            <person name="Hansen L.H."/>
        </authorList>
    </citation>
    <scope>NUCLEOTIDE SEQUENCE [LARGE SCALE GENOMIC DNA]</scope>
</reference>
<evidence type="ECO:0000313" key="2">
    <source>
        <dbReference type="Proteomes" id="UP000240903"/>
    </source>
</evidence>
<protein>
    <submittedName>
        <fullName evidence="1">Uncharacterized protein</fullName>
    </submittedName>
</protein>
<evidence type="ECO:0000313" key="1">
    <source>
        <dbReference type="EMBL" id="AUV61825.1"/>
    </source>
</evidence>
<keyword evidence="2" id="KW-1185">Reference proteome</keyword>
<organism evidence="1 2">
    <name type="scientific">Pseudomonas phage Littlefix</name>
    <dbReference type="NCBI Taxonomy" id="2079289"/>
    <lineage>
        <taxon>Viruses</taxon>
        <taxon>Duplodnaviria</taxon>
        <taxon>Heunggongvirae</taxon>
        <taxon>Uroviricota</taxon>
        <taxon>Caudoviricetes</taxon>
        <taxon>Schitoviridae</taxon>
        <taxon>Littlefixvirus</taxon>
        <taxon>Littlefixvirus littlefix</taxon>
    </lineage>
</organism>
<gene>
    <name evidence="1" type="ORF">PsPhLittlefix_gp10</name>
</gene>
<dbReference type="EMBL" id="MG775260">
    <property type="protein sequence ID" value="AUV61825.1"/>
    <property type="molecule type" value="Genomic_DNA"/>
</dbReference>
<dbReference type="Proteomes" id="UP000240903">
    <property type="component" value="Segment"/>
</dbReference>
<name>A0A2K9VHV0_9CAUD</name>
<proteinExistence type="predicted"/>
<sequence>MLPGDEFSLPDWAQAQSRKKNALTIPVEVQEAIDNLLSVCETHGVPVLTAVEGCQGVAMDSSLGVDPSIVSAEMLMSRAMLSNNPEHVMHVAMAQMQGMKP</sequence>
<accession>A0A2K9VHV0</accession>